<accession>A0A2V3W6V0</accession>
<dbReference type="PROSITE" id="PS00104">
    <property type="entry name" value="EPSP_SYNTHASE_1"/>
    <property type="match status" value="1"/>
</dbReference>
<dbReference type="RefSeq" id="WP_280523444.1">
    <property type="nucleotide sequence ID" value="NZ_JBHUHB010000001.1"/>
</dbReference>
<comment type="function">
    <text evidence="1 9">Catalyzes the transfer of the enolpyruvyl moiety of phosphoenolpyruvate (PEP) to the 5-hydroxyl of shikimate-3-phosphate (S3P) to produce enolpyruvyl shikimate-3-phosphate and inorganic phosphate.</text>
</comment>
<feature type="binding site" evidence="9">
    <location>
        <position position="389"/>
    </location>
    <ligand>
        <name>phosphoenolpyruvate</name>
        <dbReference type="ChEBI" id="CHEBI:58702"/>
    </ligand>
</feature>
<feature type="active site" description="Proton acceptor" evidence="9">
    <location>
        <position position="316"/>
    </location>
</feature>
<evidence type="ECO:0000256" key="4">
    <source>
        <dbReference type="ARBA" id="ARBA00022490"/>
    </source>
</evidence>
<comment type="pathway">
    <text evidence="2 9">Metabolic intermediate biosynthesis; chorismate biosynthesis; chorismate from D-erythrose 4-phosphate and phosphoenolpyruvate: step 6/7.</text>
</comment>
<comment type="caution">
    <text evidence="9">Lacks conserved residue(s) required for the propagation of feature annotation.</text>
</comment>
<evidence type="ECO:0000313" key="11">
    <source>
        <dbReference type="EMBL" id="PXW88751.1"/>
    </source>
</evidence>
<dbReference type="CDD" id="cd01556">
    <property type="entry name" value="EPSP_synthase"/>
    <property type="match status" value="1"/>
</dbReference>
<keyword evidence="12" id="KW-1185">Reference proteome</keyword>
<dbReference type="FunFam" id="3.65.10.10:FF:000006">
    <property type="entry name" value="3-phosphoshikimate 1-carboxyvinyltransferase"/>
    <property type="match status" value="1"/>
</dbReference>
<organism evidence="11 12">
    <name type="scientific">Pseudogracilibacillus auburnensis</name>
    <dbReference type="NCBI Taxonomy" id="1494959"/>
    <lineage>
        <taxon>Bacteria</taxon>
        <taxon>Bacillati</taxon>
        <taxon>Bacillota</taxon>
        <taxon>Bacilli</taxon>
        <taxon>Bacillales</taxon>
        <taxon>Bacillaceae</taxon>
        <taxon>Pseudogracilibacillus</taxon>
    </lineage>
</organism>
<evidence type="ECO:0000259" key="10">
    <source>
        <dbReference type="Pfam" id="PF00275"/>
    </source>
</evidence>
<dbReference type="PROSITE" id="PS00885">
    <property type="entry name" value="EPSP_SYNTHASE_2"/>
    <property type="match status" value="1"/>
</dbReference>
<dbReference type="Proteomes" id="UP000247978">
    <property type="component" value="Unassembled WGS sequence"/>
</dbReference>
<dbReference type="InterPro" id="IPR013792">
    <property type="entry name" value="RNA3'P_cycl/enolpyr_Trfase_a/b"/>
</dbReference>
<dbReference type="GO" id="GO:0009073">
    <property type="term" value="P:aromatic amino acid family biosynthetic process"/>
    <property type="evidence" value="ECO:0007669"/>
    <property type="project" value="UniProtKB-KW"/>
</dbReference>
<dbReference type="PIRSF" id="PIRSF000505">
    <property type="entry name" value="EPSPS"/>
    <property type="match status" value="1"/>
</dbReference>
<dbReference type="PANTHER" id="PTHR21090:SF5">
    <property type="entry name" value="PENTAFUNCTIONAL AROM POLYPEPTIDE"/>
    <property type="match status" value="1"/>
</dbReference>
<feature type="binding site" evidence="9">
    <location>
        <position position="23"/>
    </location>
    <ligand>
        <name>3-phosphoshikimate</name>
        <dbReference type="ChEBI" id="CHEBI:145989"/>
    </ligand>
</feature>
<keyword evidence="4 9" id="KW-0963">Cytoplasm</keyword>
<dbReference type="GO" id="GO:0008652">
    <property type="term" value="P:amino acid biosynthetic process"/>
    <property type="evidence" value="ECO:0007669"/>
    <property type="project" value="UniProtKB-KW"/>
</dbReference>
<proteinExistence type="inferred from homology"/>
<dbReference type="AlphaFoldDB" id="A0A2V3W6V0"/>
<keyword evidence="5 9" id="KW-0028">Amino-acid biosynthesis</keyword>
<comment type="subcellular location">
    <subcellularLocation>
        <location evidence="9">Cytoplasm</location>
    </subcellularLocation>
</comment>
<feature type="binding site" evidence="9">
    <location>
        <position position="168"/>
    </location>
    <ligand>
        <name>3-phosphoshikimate</name>
        <dbReference type="ChEBI" id="CHEBI:145989"/>
    </ligand>
</feature>
<evidence type="ECO:0000256" key="5">
    <source>
        <dbReference type="ARBA" id="ARBA00022605"/>
    </source>
</evidence>
<comment type="catalytic activity">
    <reaction evidence="8">
        <text>3-phosphoshikimate + phosphoenolpyruvate = 5-O-(1-carboxyvinyl)-3-phosphoshikimate + phosphate</text>
        <dbReference type="Rhea" id="RHEA:21256"/>
        <dbReference type="ChEBI" id="CHEBI:43474"/>
        <dbReference type="ChEBI" id="CHEBI:57701"/>
        <dbReference type="ChEBI" id="CHEBI:58702"/>
        <dbReference type="ChEBI" id="CHEBI:145989"/>
        <dbReference type="EC" id="2.5.1.19"/>
    </reaction>
    <physiologicalReaction direction="left-to-right" evidence="8">
        <dbReference type="Rhea" id="RHEA:21257"/>
    </physiologicalReaction>
</comment>
<dbReference type="InterPro" id="IPR006264">
    <property type="entry name" value="EPSP_synthase"/>
</dbReference>
<keyword evidence="7 9" id="KW-0057">Aromatic amino acid biosynthesis</keyword>
<dbReference type="EC" id="2.5.1.19" evidence="9"/>
<evidence type="ECO:0000256" key="2">
    <source>
        <dbReference type="ARBA" id="ARBA00004811"/>
    </source>
</evidence>
<sequence>MKDRTFQPLERPVVGEMNVPGDKSISHRAVMFGSMAKGKTVIDNFLDGEDCLHTIDIFRQMGVRIKQSGLHVVIESDGVEAFQEPTAPLYFGNSGTTARLMLGILPALPFFTVMHGDPHLTIRPMERVVTPLKLMGAQMDGRKEGNYLPIAIKGGVLTGIHYELPVKSAQVKSAVLLAGLFAEGETTVIEQTKTRDHTENMLRAFGADIVSNENTITVTNKRKLRATDVTVPGDISSAAFFIVAAAIVPNSYLTLKNVGLNETRTGIIDILLEMGANITIENKREISGEMLGDITVRYTKLKGVIVEGDIIPRLIDEIPIIALLATQATGSTVIKNAEELRVKETDRIHAVVTILTTLGAKLEETADGMIVHGDTKLQGGSIASYSDHRIAMMGVIASLISEGSVTIDDVSSIAISYPAFFDDLAKVTKER</sequence>
<dbReference type="GO" id="GO:0009423">
    <property type="term" value="P:chorismate biosynthetic process"/>
    <property type="evidence" value="ECO:0007669"/>
    <property type="project" value="UniProtKB-UniRule"/>
</dbReference>
<comment type="subunit">
    <text evidence="9">Monomer.</text>
</comment>
<dbReference type="NCBIfam" id="TIGR01356">
    <property type="entry name" value="aroA"/>
    <property type="match status" value="1"/>
</dbReference>
<feature type="binding site" evidence="9">
    <location>
        <position position="343"/>
    </location>
    <ligand>
        <name>3-phosphoshikimate</name>
        <dbReference type="ChEBI" id="CHEBI:145989"/>
    </ligand>
</feature>
<feature type="binding site" evidence="9">
    <location>
        <position position="170"/>
    </location>
    <ligand>
        <name>phosphoenolpyruvate</name>
        <dbReference type="ChEBI" id="CHEBI:58702"/>
    </ligand>
</feature>
<dbReference type="PANTHER" id="PTHR21090">
    <property type="entry name" value="AROM/DEHYDROQUINATE SYNTHASE"/>
    <property type="match status" value="1"/>
</dbReference>
<reference evidence="11 12" key="1">
    <citation type="submission" date="2018-05" db="EMBL/GenBank/DDBJ databases">
        <title>Genomic Encyclopedia of Type Strains, Phase IV (KMG-IV): sequencing the most valuable type-strain genomes for metagenomic binning, comparative biology and taxonomic classification.</title>
        <authorList>
            <person name="Goeker M."/>
        </authorList>
    </citation>
    <scope>NUCLEOTIDE SEQUENCE [LARGE SCALE GENOMIC DNA]</scope>
    <source>
        <strain evidence="11 12">DSM 28556</strain>
    </source>
</reference>
<evidence type="ECO:0000256" key="1">
    <source>
        <dbReference type="ARBA" id="ARBA00002174"/>
    </source>
</evidence>
<gene>
    <name evidence="9" type="primary">aroA</name>
    <name evidence="11" type="ORF">DFR56_103257</name>
</gene>
<dbReference type="FunFam" id="3.65.10.10:FF:000005">
    <property type="entry name" value="3-phosphoshikimate 1-carboxyvinyltransferase"/>
    <property type="match status" value="1"/>
</dbReference>
<comment type="caution">
    <text evidence="11">The sequence shown here is derived from an EMBL/GenBank/DDBJ whole genome shotgun (WGS) entry which is preliminary data.</text>
</comment>
<evidence type="ECO:0000313" key="12">
    <source>
        <dbReference type="Proteomes" id="UP000247978"/>
    </source>
</evidence>
<feature type="binding site" evidence="9">
    <location>
        <position position="316"/>
    </location>
    <ligand>
        <name>3-phosphoshikimate</name>
        <dbReference type="ChEBI" id="CHEBI:145989"/>
    </ligand>
</feature>
<feature type="domain" description="Enolpyruvate transferase" evidence="10">
    <location>
        <begin position="12"/>
        <end position="424"/>
    </location>
</feature>
<evidence type="ECO:0000256" key="9">
    <source>
        <dbReference type="HAMAP-Rule" id="MF_00210"/>
    </source>
</evidence>
<dbReference type="EMBL" id="QJJQ01000003">
    <property type="protein sequence ID" value="PXW88751.1"/>
    <property type="molecule type" value="Genomic_DNA"/>
</dbReference>
<evidence type="ECO:0000256" key="7">
    <source>
        <dbReference type="ARBA" id="ARBA00023141"/>
    </source>
</evidence>
<feature type="binding site" evidence="9">
    <location>
        <position position="347"/>
    </location>
    <ligand>
        <name>phosphoenolpyruvate</name>
        <dbReference type="ChEBI" id="CHEBI:58702"/>
    </ligand>
</feature>
<comment type="similarity">
    <text evidence="3 9">Belongs to the EPSP synthase family.</text>
</comment>
<feature type="binding site" evidence="9">
    <location>
        <position position="170"/>
    </location>
    <ligand>
        <name>3-phosphoshikimate</name>
        <dbReference type="ChEBI" id="CHEBI:145989"/>
    </ligand>
</feature>
<feature type="binding site" evidence="9">
    <location>
        <position position="28"/>
    </location>
    <ligand>
        <name>3-phosphoshikimate</name>
        <dbReference type="ChEBI" id="CHEBI:145989"/>
    </ligand>
</feature>
<dbReference type="HAMAP" id="MF_00210">
    <property type="entry name" value="EPSP_synth"/>
    <property type="match status" value="1"/>
</dbReference>
<keyword evidence="6 9" id="KW-0808">Transferase</keyword>
<feature type="binding site" evidence="9">
    <location>
        <position position="23"/>
    </location>
    <ligand>
        <name>phosphoenolpyruvate</name>
        <dbReference type="ChEBI" id="CHEBI:58702"/>
    </ligand>
</feature>
<dbReference type="InterPro" id="IPR023193">
    <property type="entry name" value="EPSP_synthase_CS"/>
</dbReference>
<dbReference type="GO" id="GO:0003866">
    <property type="term" value="F:3-phosphoshikimate 1-carboxyvinyltransferase activity"/>
    <property type="evidence" value="ECO:0007669"/>
    <property type="project" value="UniProtKB-UniRule"/>
</dbReference>
<feature type="binding site" evidence="9">
    <location>
        <position position="123"/>
    </location>
    <ligand>
        <name>phosphoenolpyruvate</name>
        <dbReference type="ChEBI" id="CHEBI:58702"/>
    </ligand>
</feature>
<dbReference type="InterPro" id="IPR036968">
    <property type="entry name" value="Enolpyruvate_Tfrase_sf"/>
</dbReference>
<evidence type="ECO:0000256" key="8">
    <source>
        <dbReference type="ARBA" id="ARBA00044633"/>
    </source>
</evidence>
<feature type="binding site" evidence="9">
    <location>
        <position position="95"/>
    </location>
    <ligand>
        <name>phosphoenolpyruvate</name>
        <dbReference type="ChEBI" id="CHEBI:58702"/>
    </ligand>
</feature>
<name>A0A2V3W6V0_9BACI</name>
<protein>
    <recommendedName>
        <fullName evidence="9">3-phosphoshikimate 1-carboxyvinyltransferase</fullName>
        <ecNumber evidence="9">2.5.1.19</ecNumber>
    </recommendedName>
    <alternativeName>
        <fullName evidence="9">5-enolpyruvylshikimate-3-phosphate synthase</fullName>
        <shortName evidence="9">EPSP synthase</shortName>
        <shortName evidence="9">EPSPS</shortName>
    </alternativeName>
</protein>
<evidence type="ECO:0000256" key="6">
    <source>
        <dbReference type="ARBA" id="ARBA00022679"/>
    </source>
</evidence>
<dbReference type="GO" id="GO:0005737">
    <property type="term" value="C:cytoplasm"/>
    <property type="evidence" value="ECO:0007669"/>
    <property type="project" value="UniProtKB-SubCell"/>
</dbReference>
<dbReference type="Gene3D" id="3.65.10.10">
    <property type="entry name" value="Enolpyruvate transferase domain"/>
    <property type="match status" value="2"/>
</dbReference>
<dbReference type="SUPFAM" id="SSF55205">
    <property type="entry name" value="EPT/RTPC-like"/>
    <property type="match status" value="1"/>
</dbReference>
<dbReference type="Pfam" id="PF00275">
    <property type="entry name" value="EPSP_synthase"/>
    <property type="match status" value="1"/>
</dbReference>
<dbReference type="InterPro" id="IPR001986">
    <property type="entry name" value="Enolpyruvate_Tfrase_dom"/>
</dbReference>
<dbReference type="UniPathway" id="UPA00053">
    <property type="reaction ID" value="UER00089"/>
</dbReference>
<evidence type="ECO:0000256" key="3">
    <source>
        <dbReference type="ARBA" id="ARBA00009948"/>
    </source>
</evidence>
<feature type="binding site" evidence="9">
    <location>
        <position position="24"/>
    </location>
    <ligand>
        <name>3-phosphoshikimate</name>
        <dbReference type="ChEBI" id="CHEBI:145989"/>
    </ligand>
</feature>